<protein>
    <submittedName>
        <fullName evidence="2">Uncharacterized protein</fullName>
    </submittedName>
</protein>
<dbReference type="AlphaFoldDB" id="A0A1L6MZ11"/>
<dbReference type="InterPro" id="IPR011990">
    <property type="entry name" value="TPR-like_helical_dom_sf"/>
</dbReference>
<dbReference type="InterPro" id="IPR044650">
    <property type="entry name" value="SRFR1-like"/>
</dbReference>
<dbReference type="PROSITE" id="PS50005">
    <property type="entry name" value="TPR"/>
    <property type="match status" value="1"/>
</dbReference>
<dbReference type="Pfam" id="PF13174">
    <property type="entry name" value="TPR_6"/>
    <property type="match status" value="1"/>
</dbReference>
<reference evidence="2 3" key="1">
    <citation type="submission" date="2016-08" db="EMBL/GenBank/DDBJ databases">
        <title>Identification and validation of antigenic proteins from Pajaroellobacter abortibovis using de-novo genome sequence assembly and reverse vaccinology.</title>
        <authorList>
            <person name="Welly B.T."/>
            <person name="Miller M.R."/>
            <person name="Stott J.L."/>
            <person name="Blanchard M.T."/>
            <person name="Islas-Trejo A.D."/>
            <person name="O'Rourke S.M."/>
            <person name="Young A.E."/>
            <person name="Medrano J.F."/>
            <person name="Van Eenennaam A.L."/>
        </authorList>
    </citation>
    <scope>NUCLEOTIDE SEQUENCE [LARGE SCALE GENOMIC DNA]</scope>
    <source>
        <strain evidence="2 3">BTF92-0548A/99-0131</strain>
    </source>
</reference>
<dbReference type="SMART" id="SM00028">
    <property type="entry name" value="TPR"/>
    <property type="match status" value="2"/>
</dbReference>
<evidence type="ECO:0000256" key="1">
    <source>
        <dbReference type="PROSITE-ProRule" id="PRU00339"/>
    </source>
</evidence>
<feature type="repeat" description="TPR" evidence="1">
    <location>
        <begin position="39"/>
        <end position="72"/>
    </location>
</feature>
<dbReference type="InterPro" id="IPR019734">
    <property type="entry name" value="TPR_rpt"/>
</dbReference>
<name>A0A1L6MZ11_9BACT</name>
<keyword evidence="3" id="KW-1185">Reference proteome</keyword>
<dbReference type="EMBL" id="CP016908">
    <property type="protein sequence ID" value="APS00831.1"/>
    <property type="molecule type" value="Genomic_DNA"/>
</dbReference>
<evidence type="ECO:0000313" key="3">
    <source>
        <dbReference type="Proteomes" id="UP000185544"/>
    </source>
</evidence>
<dbReference type="Gene3D" id="1.25.40.10">
    <property type="entry name" value="Tetratricopeptide repeat domain"/>
    <property type="match status" value="1"/>
</dbReference>
<evidence type="ECO:0000313" key="2">
    <source>
        <dbReference type="EMBL" id="APS00831.1"/>
    </source>
</evidence>
<accession>A0A1L6MZ11</accession>
<dbReference type="Proteomes" id="UP000185544">
    <property type="component" value="Chromosome"/>
</dbReference>
<organism evidence="2 3">
    <name type="scientific">Pajaroellobacter abortibovis</name>
    <dbReference type="NCBI Taxonomy" id="1882918"/>
    <lineage>
        <taxon>Bacteria</taxon>
        <taxon>Pseudomonadati</taxon>
        <taxon>Myxococcota</taxon>
        <taxon>Polyangia</taxon>
        <taxon>Polyangiales</taxon>
        <taxon>Polyangiaceae</taxon>
    </lineage>
</organism>
<dbReference type="PANTHER" id="PTHR44749">
    <property type="entry name" value="SUPPRESSOR OF RPS4-RLD 1"/>
    <property type="match status" value="1"/>
</dbReference>
<proteinExistence type="predicted"/>
<dbReference type="KEGG" id="pabo:BCY86_01555"/>
<dbReference type="STRING" id="1882918.BCY86_01555"/>
<dbReference type="SUPFAM" id="SSF48452">
    <property type="entry name" value="TPR-like"/>
    <property type="match status" value="1"/>
</dbReference>
<dbReference type="Pfam" id="PF13432">
    <property type="entry name" value="TPR_16"/>
    <property type="match status" value="1"/>
</dbReference>
<dbReference type="GO" id="GO:0045892">
    <property type="term" value="P:negative regulation of DNA-templated transcription"/>
    <property type="evidence" value="ECO:0007669"/>
    <property type="project" value="InterPro"/>
</dbReference>
<sequence>MDKAHWSAVEEVIELFHEEHFYQAMRQLHSILKVDPHNPYAYYFLGIAFYEVGELEASRDAYMACLRVSPTHLGARVALCHVLRSLGEWRSAIREGMEAFAQAPGDSDVLYALGLAYFGHGDGAAAQKYLRAFLETYPELEVKLEVEVILKAMEESQVE</sequence>
<dbReference type="PANTHER" id="PTHR44749:SF1">
    <property type="entry name" value="TETRATRICOPEPTIDE-LIKE HELICAL DOMAIN-CONTAINING PROTEIN"/>
    <property type="match status" value="1"/>
</dbReference>
<gene>
    <name evidence="2" type="ORF">BCY86_01555</name>
</gene>
<keyword evidence="1" id="KW-0802">TPR repeat</keyword>